<keyword evidence="5" id="KW-0808">Transferase</keyword>
<evidence type="ECO:0000256" key="7">
    <source>
        <dbReference type="ARBA" id="ARBA00022827"/>
    </source>
</evidence>
<dbReference type="PIRSF" id="PIRSF006268">
    <property type="entry name" value="ApbE"/>
    <property type="match status" value="1"/>
</dbReference>
<comment type="catalytic activity">
    <reaction evidence="10">
        <text>L-threonyl-[protein] + FAD = FMN-L-threonyl-[protein] + AMP + H(+)</text>
        <dbReference type="Rhea" id="RHEA:36847"/>
        <dbReference type="Rhea" id="RHEA-COMP:11060"/>
        <dbReference type="Rhea" id="RHEA-COMP:11061"/>
        <dbReference type="ChEBI" id="CHEBI:15378"/>
        <dbReference type="ChEBI" id="CHEBI:30013"/>
        <dbReference type="ChEBI" id="CHEBI:57692"/>
        <dbReference type="ChEBI" id="CHEBI:74257"/>
        <dbReference type="ChEBI" id="CHEBI:456215"/>
        <dbReference type="EC" id="2.7.1.180"/>
    </reaction>
</comment>
<evidence type="ECO:0000256" key="6">
    <source>
        <dbReference type="ARBA" id="ARBA00022723"/>
    </source>
</evidence>
<keyword evidence="8" id="KW-0460">Magnesium</keyword>
<reference evidence="11" key="1">
    <citation type="submission" date="2019-06" db="EMBL/GenBank/DDBJ databases">
        <authorList>
            <person name="Murdoch R.W."/>
            <person name="Fathepure B."/>
        </authorList>
    </citation>
    <scope>NUCLEOTIDE SEQUENCE</scope>
</reference>
<evidence type="ECO:0000256" key="2">
    <source>
        <dbReference type="ARBA" id="ARBA00011955"/>
    </source>
</evidence>
<protein>
    <recommendedName>
        <fullName evidence="3">FAD:protein FMN transferase</fullName>
        <ecNumber evidence="2">2.7.1.180</ecNumber>
    </recommendedName>
    <alternativeName>
        <fullName evidence="9">Flavin transferase</fullName>
    </alternativeName>
</protein>
<evidence type="ECO:0000256" key="1">
    <source>
        <dbReference type="ARBA" id="ARBA00001946"/>
    </source>
</evidence>
<sequence>MAIRRQAATALLAAVLLAACSGTGSPPRKARLYAFGTRVTITAYGLDGPGFDNAVTDARRHLETWHGRWHPRRGDGIARLNRRLAAGEAATVPRDLRPLLSRAARLEHRSGGHFNAGLGALVRLWGFDEATDLPSRPPPAGDVTDLVHKHPSLSALSPGDGRLEAGHTAVRIDLGGFAKGVAAGRLRTLFRDAGADAVLVSAGGDIATAGTPGDRPWRIGIRSPRGEGLIARVTLRAGESIFTSGDYERFFEYDGQRYHHIIDPATGRPARGVRSVTVIADDPGLADAAATALFVAGPGDWVTTARRLGIAAAMLIDGRGGVHLTDAMAKRIELQGDPAPDVVERVTP</sequence>
<organism evidence="11">
    <name type="scientific">uncultured organism</name>
    <dbReference type="NCBI Taxonomy" id="155900"/>
    <lineage>
        <taxon>unclassified sequences</taxon>
        <taxon>environmental samples</taxon>
    </lineage>
</organism>
<evidence type="ECO:0000256" key="8">
    <source>
        <dbReference type="ARBA" id="ARBA00022842"/>
    </source>
</evidence>
<keyword evidence="6" id="KW-0479">Metal-binding</keyword>
<evidence type="ECO:0000256" key="9">
    <source>
        <dbReference type="ARBA" id="ARBA00031306"/>
    </source>
</evidence>
<evidence type="ECO:0000256" key="5">
    <source>
        <dbReference type="ARBA" id="ARBA00022679"/>
    </source>
</evidence>
<dbReference type="InterPro" id="IPR003374">
    <property type="entry name" value="ApbE-like_sf"/>
</dbReference>
<accession>A0A5B8RH94</accession>
<evidence type="ECO:0000256" key="10">
    <source>
        <dbReference type="ARBA" id="ARBA00048540"/>
    </source>
</evidence>
<evidence type="ECO:0000313" key="11">
    <source>
        <dbReference type="EMBL" id="QEA07258.1"/>
    </source>
</evidence>
<name>A0A5B8RH94_9ZZZZ</name>
<dbReference type="PANTHER" id="PTHR30040:SF2">
    <property type="entry name" value="FAD:PROTEIN FMN TRANSFERASE"/>
    <property type="match status" value="1"/>
</dbReference>
<keyword evidence="4" id="KW-0285">Flavoprotein</keyword>
<gene>
    <name evidence="11" type="ORF">KBTEX_03607</name>
</gene>
<dbReference type="GO" id="GO:0016740">
    <property type="term" value="F:transferase activity"/>
    <property type="evidence" value="ECO:0007669"/>
    <property type="project" value="UniProtKB-KW"/>
</dbReference>
<dbReference type="InterPro" id="IPR024932">
    <property type="entry name" value="ApbE"/>
</dbReference>
<dbReference type="EMBL" id="MN079221">
    <property type="protein sequence ID" value="QEA07258.1"/>
    <property type="molecule type" value="Genomic_DNA"/>
</dbReference>
<evidence type="ECO:0000256" key="4">
    <source>
        <dbReference type="ARBA" id="ARBA00022630"/>
    </source>
</evidence>
<dbReference type="EC" id="2.7.1.180" evidence="2"/>
<dbReference type="Pfam" id="PF02424">
    <property type="entry name" value="ApbE"/>
    <property type="match status" value="1"/>
</dbReference>
<dbReference type="SUPFAM" id="SSF143631">
    <property type="entry name" value="ApbE-like"/>
    <property type="match status" value="1"/>
</dbReference>
<dbReference type="PROSITE" id="PS51257">
    <property type="entry name" value="PROKAR_LIPOPROTEIN"/>
    <property type="match status" value="1"/>
</dbReference>
<dbReference type="AlphaFoldDB" id="A0A5B8RH94"/>
<evidence type="ECO:0000256" key="3">
    <source>
        <dbReference type="ARBA" id="ARBA00016337"/>
    </source>
</evidence>
<dbReference type="PANTHER" id="PTHR30040">
    <property type="entry name" value="THIAMINE BIOSYNTHESIS LIPOPROTEIN APBE"/>
    <property type="match status" value="1"/>
</dbReference>
<dbReference type="Gene3D" id="3.10.520.10">
    <property type="entry name" value="ApbE-like domains"/>
    <property type="match status" value="1"/>
</dbReference>
<proteinExistence type="predicted"/>
<keyword evidence="7" id="KW-0274">FAD</keyword>
<dbReference type="GO" id="GO:0046872">
    <property type="term" value="F:metal ion binding"/>
    <property type="evidence" value="ECO:0007669"/>
    <property type="project" value="UniProtKB-KW"/>
</dbReference>
<comment type="cofactor">
    <cofactor evidence="1">
        <name>Mg(2+)</name>
        <dbReference type="ChEBI" id="CHEBI:18420"/>
    </cofactor>
</comment>